<evidence type="ECO:0000256" key="1">
    <source>
        <dbReference type="SAM" id="MobiDB-lite"/>
    </source>
</evidence>
<comment type="caution">
    <text evidence="2">The sequence shown here is derived from an EMBL/GenBank/DDBJ whole genome shotgun (WGS) entry which is preliminary data.</text>
</comment>
<accession>A0A366FJU3</accession>
<feature type="region of interest" description="Disordered" evidence="1">
    <location>
        <begin position="1"/>
        <end position="27"/>
    </location>
</feature>
<dbReference type="SUPFAM" id="SSF51182">
    <property type="entry name" value="RmlC-like cupins"/>
    <property type="match status" value="1"/>
</dbReference>
<dbReference type="RefSeq" id="WP_113889144.1">
    <property type="nucleotide sequence ID" value="NZ_QNRK01000010.1"/>
</dbReference>
<organism evidence="2 3">
    <name type="scientific">Roseiarcus fermentans</name>
    <dbReference type="NCBI Taxonomy" id="1473586"/>
    <lineage>
        <taxon>Bacteria</taxon>
        <taxon>Pseudomonadati</taxon>
        <taxon>Pseudomonadota</taxon>
        <taxon>Alphaproteobacteria</taxon>
        <taxon>Hyphomicrobiales</taxon>
        <taxon>Roseiarcaceae</taxon>
        <taxon>Roseiarcus</taxon>
    </lineage>
</organism>
<reference evidence="2 3" key="1">
    <citation type="submission" date="2018-06" db="EMBL/GenBank/DDBJ databases">
        <title>Genomic Encyclopedia of Type Strains, Phase IV (KMG-IV): sequencing the most valuable type-strain genomes for metagenomic binning, comparative biology and taxonomic classification.</title>
        <authorList>
            <person name="Goeker M."/>
        </authorList>
    </citation>
    <scope>NUCLEOTIDE SEQUENCE [LARGE SCALE GENOMIC DNA]</scope>
    <source>
        <strain evidence="2 3">DSM 24875</strain>
    </source>
</reference>
<evidence type="ECO:0000313" key="3">
    <source>
        <dbReference type="Proteomes" id="UP000253529"/>
    </source>
</evidence>
<protein>
    <recommendedName>
        <fullName evidence="4">Cupin domain-containing protein</fullName>
    </recommendedName>
</protein>
<dbReference type="EMBL" id="QNRK01000010">
    <property type="protein sequence ID" value="RBP13995.1"/>
    <property type="molecule type" value="Genomic_DNA"/>
</dbReference>
<sequence length="111" mass="12145">MRLADIPEERVDWSREAPTRTEGASGHALTRRRLCGALQQRVVEYAPGYLADHWCAKGHVLFVLGGALVIEHEDGSPAIALDEGMSWAVGDDARPAHRVRTEGGARVFIVD</sequence>
<dbReference type="InterPro" id="IPR047713">
    <property type="entry name" value="DHCW_cupin"/>
</dbReference>
<dbReference type="OrthoDB" id="9794443at2"/>
<dbReference type="InterPro" id="IPR011051">
    <property type="entry name" value="RmlC_Cupin_sf"/>
</dbReference>
<gene>
    <name evidence="2" type="ORF">DFR50_11018</name>
</gene>
<dbReference type="Proteomes" id="UP000253529">
    <property type="component" value="Unassembled WGS sequence"/>
</dbReference>
<dbReference type="AlphaFoldDB" id="A0A366FJU3"/>
<name>A0A366FJU3_9HYPH</name>
<proteinExistence type="predicted"/>
<evidence type="ECO:0008006" key="4">
    <source>
        <dbReference type="Google" id="ProtNLM"/>
    </source>
</evidence>
<keyword evidence="3" id="KW-1185">Reference proteome</keyword>
<dbReference type="NCBIfam" id="NF038084">
    <property type="entry name" value="DHCW_cupin"/>
    <property type="match status" value="1"/>
</dbReference>
<evidence type="ECO:0000313" key="2">
    <source>
        <dbReference type="EMBL" id="RBP13995.1"/>
    </source>
</evidence>
<feature type="compositionally biased region" description="Basic and acidic residues" evidence="1">
    <location>
        <begin position="1"/>
        <end position="19"/>
    </location>
</feature>